<accession>A0A2I1H1Z4</accession>
<reference evidence="1 2" key="1">
    <citation type="submission" date="2015-10" db="EMBL/GenBank/DDBJ databases">
        <title>Genome analyses suggest a sexual origin of heterokaryosis in a supposedly ancient asexual fungus.</title>
        <authorList>
            <person name="Ropars J."/>
            <person name="Sedzielewska K."/>
            <person name="Noel J."/>
            <person name="Charron P."/>
            <person name="Farinelli L."/>
            <person name="Marton T."/>
            <person name="Kruger M."/>
            <person name="Pelin A."/>
            <person name="Brachmann A."/>
            <person name="Corradi N."/>
        </authorList>
    </citation>
    <scope>NUCLEOTIDE SEQUENCE [LARGE SCALE GENOMIC DNA]</scope>
    <source>
        <strain evidence="1 2">A4</strain>
    </source>
</reference>
<dbReference type="Proteomes" id="UP000234323">
    <property type="component" value="Unassembled WGS sequence"/>
</dbReference>
<evidence type="ECO:0000313" key="1">
    <source>
        <dbReference type="EMBL" id="PKY52905.1"/>
    </source>
</evidence>
<feature type="non-terminal residue" evidence="1">
    <location>
        <position position="1"/>
    </location>
</feature>
<gene>
    <name evidence="1" type="ORF">RhiirA4_470813</name>
</gene>
<dbReference type="AlphaFoldDB" id="A0A2I1H1Z4"/>
<proteinExistence type="predicted"/>
<dbReference type="EMBL" id="LLXI01001289">
    <property type="protein sequence ID" value="PKY52905.1"/>
    <property type="molecule type" value="Genomic_DNA"/>
</dbReference>
<protein>
    <submittedName>
        <fullName evidence="1">Uncharacterized protein</fullName>
    </submittedName>
</protein>
<comment type="caution">
    <text evidence="1">The sequence shown here is derived from an EMBL/GenBank/DDBJ whole genome shotgun (WGS) entry which is preliminary data.</text>
</comment>
<sequence length="71" mass="7822">ELYGEIWLCRNVLFHTWEESQGISASSKSRGPSSVSSSTISPHHYYNSSLASVSQDSWISWISSSIIRGGS</sequence>
<organism evidence="1 2">
    <name type="scientific">Rhizophagus irregularis</name>
    <dbReference type="NCBI Taxonomy" id="588596"/>
    <lineage>
        <taxon>Eukaryota</taxon>
        <taxon>Fungi</taxon>
        <taxon>Fungi incertae sedis</taxon>
        <taxon>Mucoromycota</taxon>
        <taxon>Glomeromycotina</taxon>
        <taxon>Glomeromycetes</taxon>
        <taxon>Glomerales</taxon>
        <taxon>Glomeraceae</taxon>
        <taxon>Rhizophagus</taxon>
    </lineage>
</organism>
<name>A0A2I1H1Z4_9GLOM</name>
<keyword evidence="2" id="KW-1185">Reference proteome</keyword>
<evidence type="ECO:0000313" key="2">
    <source>
        <dbReference type="Proteomes" id="UP000234323"/>
    </source>
</evidence>